<proteinExistence type="predicted"/>
<dbReference type="Gene3D" id="1.10.472.10">
    <property type="entry name" value="Cyclin-like"/>
    <property type="match status" value="1"/>
</dbReference>
<dbReference type="PANTHER" id="PTHR15615">
    <property type="match status" value="1"/>
</dbReference>
<dbReference type="InterPro" id="IPR006671">
    <property type="entry name" value="Cyclin_N"/>
</dbReference>
<dbReference type="GO" id="GO:0019901">
    <property type="term" value="F:protein kinase binding"/>
    <property type="evidence" value="ECO:0007669"/>
    <property type="project" value="InterPro"/>
</dbReference>
<evidence type="ECO:0000313" key="2">
    <source>
        <dbReference type="EMBL" id="KAJ8659032.1"/>
    </source>
</evidence>
<organism evidence="2 3">
    <name type="scientific">Lichtheimia ornata</name>
    <dbReference type="NCBI Taxonomy" id="688661"/>
    <lineage>
        <taxon>Eukaryota</taxon>
        <taxon>Fungi</taxon>
        <taxon>Fungi incertae sedis</taxon>
        <taxon>Mucoromycota</taxon>
        <taxon>Mucoromycotina</taxon>
        <taxon>Mucoromycetes</taxon>
        <taxon>Mucorales</taxon>
        <taxon>Lichtheimiaceae</taxon>
        <taxon>Lichtheimia</taxon>
    </lineage>
</organism>
<keyword evidence="3" id="KW-1185">Reference proteome</keyword>
<dbReference type="EMBL" id="JARTCD010000021">
    <property type="protein sequence ID" value="KAJ8659032.1"/>
    <property type="molecule type" value="Genomic_DNA"/>
</dbReference>
<dbReference type="PANTHER" id="PTHR15615:SF27">
    <property type="entry name" value="PHO85 CYCLIN CLG1"/>
    <property type="match status" value="1"/>
</dbReference>
<protein>
    <recommendedName>
        <fullName evidence="1">Cyclin N-terminal domain-containing protein</fullName>
    </recommendedName>
</protein>
<comment type="caution">
    <text evidence="2">The sequence shown here is derived from an EMBL/GenBank/DDBJ whole genome shotgun (WGS) entry which is preliminary data.</text>
</comment>
<name>A0AAD7Y1Q8_9FUNG</name>
<dbReference type="GO" id="GO:0000307">
    <property type="term" value="C:cyclin-dependent protein kinase holoenzyme complex"/>
    <property type="evidence" value="ECO:0007669"/>
    <property type="project" value="TreeGrafter"/>
</dbReference>
<dbReference type="Pfam" id="PF00134">
    <property type="entry name" value="Cyclin_N"/>
    <property type="match status" value="1"/>
</dbReference>
<sequence length="178" mass="20170">MATIYQTKSAVHYSNRNSKPASPPPSQLLAQISTNVAKLVECPREARSLAHRRLPSLPNFIHQVYVKCRMTPTLLTVALIYLQRLQTKLPSGSQGEYDTPYKLYLASVVLASKFLEDSHAVSRNVYRVCAPVYSAEEISVMERSFLGVIKYNLFVKWEEITQFVQDHGEPISILELDL</sequence>
<accession>A0AAD7Y1Q8</accession>
<dbReference type="SUPFAM" id="SSF47954">
    <property type="entry name" value="Cyclin-like"/>
    <property type="match status" value="1"/>
</dbReference>
<dbReference type="GO" id="GO:0016538">
    <property type="term" value="F:cyclin-dependent protein serine/threonine kinase regulator activity"/>
    <property type="evidence" value="ECO:0007669"/>
    <property type="project" value="TreeGrafter"/>
</dbReference>
<evidence type="ECO:0000313" key="3">
    <source>
        <dbReference type="Proteomes" id="UP001234581"/>
    </source>
</evidence>
<dbReference type="CDD" id="cd20557">
    <property type="entry name" value="CYCLIN_ScPCL1-like"/>
    <property type="match status" value="1"/>
</dbReference>
<evidence type="ECO:0000259" key="1">
    <source>
        <dbReference type="Pfam" id="PF00134"/>
    </source>
</evidence>
<dbReference type="AlphaFoldDB" id="A0AAD7Y1Q8"/>
<reference evidence="2 3" key="1">
    <citation type="submission" date="2023-03" db="EMBL/GenBank/DDBJ databases">
        <title>Genome sequence of Lichtheimia ornata CBS 291.66.</title>
        <authorList>
            <person name="Mohabir J.T."/>
            <person name="Shea T.P."/>
            <person name="Kurbessoian T."/>
            <person name="Berby B."/>
            <person name="Fontaine J."/>
            <person name="Livny J."/>
            <person name="Gnirke A."/>
            <person name="Stajich J.E."/>
            <person name="Cuomo C.A."/>
        </authorList>
    </citation>
    <scope>NUCLEOTIDE SEQUENCE [LARGE SCALE GENOMIC DNA]</scope>
    <source>
        <strain evidence="2">CBS 291.66</strain>
    </source>
</reference>
<dbReference type="InterPro" id="IPR036915">
    <property type="entry name" value="Cyclin-like_sf"/>
</dbReference>
<dbReference type="InterPro" id="IPR013922">
    <property type="entry name" value="Cyclin_PHO80-like"/>
</dbReference>
<dbReference type="GO" id="GO:0005634">
    <property type="term" value="C:nucleus"/>
    <property type="evidence" value="ECO:0007669"/>
    <property type="project" value="TreeGrafter"/>
</dbReference>
<feature type="domain" description="Cyclin N-terminal" evidence="1">
    <location>
        <begin position="47"/>
        <end position="153"/>
    </location>
</feature>
<dbReference type="Proteomes" id="UP001234581">
    <property type="component" value="Unassembled WGS sequence"/>
</dbReference>
<gene>
    <name evidence="2" type="ORF">O0I10_005414</name>
</gene>
<dbReference type="RefSeq" id="XP_058343945.1">
    <property type="nucleotide sequence ID" value="XM_058485459.1"/>
</dbReference>
<dbReference type="GeneID" id="83212827"/>